<dbReference type="AlphaFoldDB" id="A0A1A9GQP3"/>
<keyword evidence="3" id="KW-1185">Reference proteome</keyword>
<organism evidence="2 3">
    <name type="scientific">Nocardioides dokdonensis FR1436</name>
    <dbReference type="NCBI Taxonomy" id="1300347"/>
    <lineage>
        <taxon>Bacteria</taxon>
        <taxon>Bacillati</taxon>
        <taxon>Actinomycetota</taxon>
        <taxon>Actinomycetes</taxon>
        <taxon>Propionibacteriales</taxon>
        <taxon>Nocardioidaceae</taxon>
        <taxon>Nocardioides</taxon>
    </lineage>
</organism>
<dbReference type="Proteomes" id="UP000077868">
    <property type="component" value="Chromosome"/>
</dbReference>
<dbReference type="EMBL" id="CP015079">
    <property type="protein sequence ID" value="ANH39962.1"/>
    <property type="molecule type" value="Genomic_DNA"/>
</dbReference>
<evidence type="ECO:0000313" key="2">
    <source>
        <dbReference type="EMBL" id="ANH39962.1"/>
    </source>
</evidence>
<dbReference type="KEGG" id="ndk:I601_3556"/>
<dbReference type="PATRIC" id="fig|1300347.3.peg.3566"/>
<evidence type="ECO:0000313" key="3">
    <source>
        <dbReference type="Proteomes" id="UP000077868"/>
    </source>
</evidence>
<feature type="region of interest" description="Disordered" evidence="1">
    <location>
        <begin position="1"/>
        <end position="64"/>
    </location>
</feature>
<proteinExistence type="predicted"/>
<sequence>MGGKVGPVRRRTLGRTGEARRFRRGYWQADAEGISPEEARRREEAERERLAEERAAAAERRRSG</sequence>
<gene>
    <name evidence="2" type="ORF">I601_3556</name>
</gene>
<protein>
    <submittedName>
        <fullName evidence="2">Uncharacterized protein</fullName>
    </submittedName>
</protein>
<accession>A0A1A9GQP3</accession>
<feature type="compositionally biased region" description="Basic and acidic residues" evidence="1">
    <location>
        <begin position="37"/>
        <end position="64"/>
    </location>
</feature>
<name>A0A1A9GQP3_9ACTN</name>
<evidence type="ECO:0000256" key="1">
    <source>
        <dbReference type="SAM" id="MobiDB-lite"/>
    </source>
</evidence>
<reference evidence="2 3" key="1">
    <citation type="submission" date="2016-03" db="EMBL/GenBank/DDBJ databases">
        <title>Complete genome sequence of a soil Actinobacterium, Nocardioides dokdonensis FR1436.</title>
        <authorList>
            <person name="Kwon S.-K."/>
            <person name="Kim K."/>
            <person name="Kim J.F."/>
        </authorList>
    </citation>
    <scope>NUCLEOTIDE SEQUENCE [LARGE SCALE GENOMIC DNA]</scope>
    <source>
        <strain evidence="2 3">FR1436</strain>
    </source>
</reference>
<dbReference type="STRING" id="1300347.I601_3556"/>